<evidence type="ECO:0000313" key="3">
    <source>
        <dbReference type="Proteomes" id="UP000299102"/>
    </source>
</evidence>
<feature type="transmembrane region" description="Helical" evidence="1">
    <location>
        <begin position="21"/>
        <end position="40"/>
    </location>
</feature>
<keyword evidence="1" id="KW-1133">Transmembrane helix</keyword>
<gene>
    <name evidence="2" type="ORF">EVAR_41955_1</name>
</gene>
<sequence>MNIIDFLFPFSLYLNTEHLHLFMQSNLLVMSANLFLSLFFPAASLLLIMFSSLFFLSMNLLFLTAGLLFLSANLFPDFLDEDAQIKIWGSRDNDRVLAFARSSARVYLERNLTYCISDDHAFSNDSDPYRVLHSDAGFALDANLSRYPC</sequence>
<keyword evidence="3" id="KW-1185">Reference proteome</keyword>
<protein>
    <submittedName>
        <fullName evidence="2">Uncharacterized protein</fullName>
    </submittedName>
</protein>
<reference evidence="2 3" key="1">
    <citation type="journal article" date="2019" name="Commun. Biol.">
        <title>The bagworm genome reveals a unique fibroin gene that provides high tensile strength.</title>
        <authorList>
            <person name="Kono N."/>
            <person name="Nakamura H."/>
            <person name="Ohtoshi R."/>
            <person name="Tomita M."/>
            <person name="Numata K."/>
            <person name="Arakawa K."/>
        </authorList>
    </citation>
    <scope>NUCLEOTIDE SEQUENCE [LARGE SCALE GENOMIC DNA]</scope>
</reference>
<comment type="caution">
    <text evidence="2">The sequence shown here is derived from an EMBL/GenBank/DDBJ whole genome shotgun (WGS) entry which is preliminary data.</text>
</comment>
<evidence type="ECO:0000313" key="2">
    <source>
        <dbReference type="EMBL" id="GBP53547.1"/>
    </source>
</evidence>
<organism evidence="2 3">
    <name type="scientific">Eumeta variegata</name>
    <name type="common">Bagworm moth</name>
    <name type="synonym">Eumeta japonica</name>
    <dbReference type="NCBI Taxonomy" id="151549"/>
    <lineage>
        <taxon>Eukaryota</taxon>
        <taxon>Metazoa</taxon>
        <taxon>Ecdysozoa</taxon>
        <taxon>Arthropoda</taxon>
        <taxon>Hexapoda</taxon>
        <taxon>Insecta</taxon>
        <taxon>Pterygota</taxon>
        <taxon>Neoptera</taxon>
        <taxon>Endopterygota</taxon>
        <taxon>Lepidoptera</taxon>
        <taxon>Glossata</taxon>
        <taxon>Ditrysia</taxon>
        <taxon>Tineoidea</taxon>
        <taxon>Psychidae</taxon>
        <taxon>Oiketicinae</taxon>
        <taxon>Eumeta</taxon>
    </lineage>
</organism>
<dbReference type="AlphaFoldDB" id="A0A4C1WTT5"/>
<feature type="transmembrane region" description="Helical" evidence="1">
    <location>
        <begin position="46"/>
        <end position="70"/>
    </location>
</feature>
<accession>A0A4C1WTT5</accession>
<keyword evidence="1" id="KW-0812">Transmembrane</keyword>
<dbReference type="EMBL" id="BGZK01000628">
    <property type="protein sequence ID" value="GBP53547.1"/>
    <property type="molecule type" value="Genomic_DNA"/>
</dbReference>
<proteinExistence type="predicted"/>
<name>A0A4C1WTT5_EUMVA</name>
<keyword evidence="1" id="KW-0472">Membrane</keyword>
<evidence type="ECO:0000256" key="1">
    <source>
        <dbReference type="SAM" id="Phobius"/>
    </source>
</evidence>
<dbReference type="Proteomes" id="UP000299102">
    <property type="component" value="Unassembled WGS sequence"/>
</dbReference>